<dbReference type="InterPro" id="IPR032708">
    <property type="entry name" value="McjB_C"/>
</dbReference>
<dbReference type="EMBL" id="JAQNDO010000001">
    <property type="protein sequence ID" value="MDC0746649.1"/>
    <property type="molecule type" value="Genomic_DNA"/>
</dbReference>
<proteinExistence type="predicted"/>
<feature type="domain" description="Microcin J25-processing protein McjB C-terminal" evidence="1">
    <location>
        <begin position="24"/>
        <end position="118"/>
    </location>
</feature>
<organism evidence="2 3">
    <name type="scientific">Polyangium mundeleinium</name>
    <dbReference type="NCBI Taxonomy" id="2995306"/>
    <lineage>
        <taxon>Bacteria</taxon>
        <taxon>Pseudomonadati</taxon>
        <taxon>Myxococcota</taxon>
        <taxon>Polyangia</taxon>
        <taxon>Polyangiales</taxon>
        <taxon>Polyangiaceae</taxon>
        <taxon>Polyangium</taxon>
    </lineage>
</organism>
<keyword evidence="3" id="KW-1185">Reference proteome</keyword>
<accession>A0ABT5EZ24</accession>
<dbReference type="RefSeq" id="WP_271925027.1">
    <property type="nucleotide sequence ID" value="NZ_JAQNDO010000001.1"/>
</dbReference>
<dbReference type="InterPro" id="IPR053521">
    <property type="entry name" value="McjB-like"/>
</dbReference>
<comment type="caution">
    <text evidence="2">The sequence shown here is derived from an EMBL/GenBank/DDBJ whole genome shotgun (WGS) entry which is preliminary data.</text>
</comment>
<evidence type="ECO:0000259" key="1">
    <source>
        <dbReference type="Pfam" id="PF13471"/>
    </source>
</evidence>
<evidence type="ECO:0000313" key="3">
    <source>
        <dbReference type="Proteomes" id="UP001221411"/>
    </source>
</evidence>
<sequence>MPSPWPQHLRLSATAIGLRLSLPLRVAQSSLPALLDALSRGTIDPAPLDVIDEALARADVITHHLPFVPDTCLYRSLARFSLLRRAGHAARFIMGLSRPGEIEGHAWVELDGAPYGEELDPDLVVTYAYPRSRSDEPSNLPYPKESAA</sequence>
<dbReference type="Pfam" id="PF13471">
    <property type="entry name" value="Transglut_core3"/>
    <property type="match status" value="1"/>
</dbReference>
<gene>
    <name evidence="2" type="ORF">POL67_35305</name>
</gene>
<name>A0ABT5EZ24_9BACT</name>
<evidence type="ECO:0000313" key="2">
    <source>
        <dbReference type="EMBL" id="MDC0746649.1"/>
    </source>
</evidence>
<reference evidence="2 3" key="1">
    <citation type="submission" date="2022-11" db="EMBL/GenBank/DDBJ databases">
        <title>Minimal conservation of predation-associated metabolite biosynthetic gene clusters underscores biosynthetic potential of Myxococcota including descriptions for ten novel species: Archangium lansinium sp. nov., Myxococcus landrumus sp. nov., Nannocystis bai.</title>
        <authorList>
            <person name="Ahearne A."/>
            <person name="Stevens C."/>
            <person name="Dowd S."/>
        </authorList>
    </citation>
    <scope>NUCLEOTIDE SEQUENCE [LARGE SCALE GENOMIC DNA]</scope>
    <source>
        <strain evidence="2 3">RJM3</strain>
    </source>
</reference>
<dbReference type="Proteomes" id="UP001221411">
    <property type="component" value="Unassembled WGS sequence"/>
</dbReference>
<dbReference type="NCBIfam" id="NF033537">
    <property type="entry name" value="lasso_biosyn_B2"/>
    <property type="match status" value="1"/>
</dbReference>
<protein>
    <submittedName>
        <fullName evidence="2">Lasso peptide biosynthesis B2 protein</fullName>
    </submittedName>
</protein>